<dbReference type="OrthoDB" id="498125at2759"/>
<sequence>MSTAKSSVRIAIVTGAAQGMGESIALRLAEDGLDVAVNDVPTKLEQLAAVVKQIEAKGRRAIAVPGDVRSEKDVKALVEKTVETFGSLDVMVANAGVMLLKAVLDTTTEDTDFVYSVNVNGVFWCFKYAALQMIKQGRGGRIIGASSTAGKRGQANMAAYSGSKFAVRGIIQSCASEWAQHKITVNGYSPGAILTPMVLHPDDAINGGPASTAMKYIGMPLDTRMLNRRSSPALYPISRSQSRSSSLVNASMLMEVSVMIERGLY</sequence>
<dbReference type="SUPFAM" id="SSF51735">
    <property type="entry name" value="NAD(P)-binding Rossmann-fold domains"/>
    <property type="match status" value="1"/>
</dbReference>
<dbReference type="PANTHER" id="PTHR42760">
    <property type="entry name" value="SHORT-CHAIN DEHYDROGENASES/REDUCTASES FAMILY MEMBER"/>
    <property type="match status" value="1"/>
</dbReference>
<keyword evidence="4" id="KW-1185">Reference proteome</keyword>
<dbReference type="GO" id="GO:0048038">
    <property type="term" value="F:quinone binding"/>
    <property type="evidence" value="ECO:0007669"/>
    <property type="project" value="TreeGrafter"/>
</dbReference>
<evidence type="ECO:0000256" key="2">
    <source>
        <dbReference type="RuleBase" id="RU000363"/>
    </source>
</evidence>
<gene>
    <name evidence="3" type="ORF">SCP_1501590</name>
</gene>
<dbReference type="EMBL" id="BFAD01000015">
    <property type="protein sequence ID" value="GBE89152.1"/>
    <property type="molecule type" value="Genomic_DNA"/>
</dbReference>
<dbReference type="InterPro" id="IPR036291">
    <property type="entry name" value="NAD(P)-bd_dom_sf"/>
</dbReference>
<reference evidence="3 4" key="1">
    <citation type="journal article" date="2018" name="Sci. Rep.">
        <title>Genome sequence of the cauliflower mushroom Sparassis crispa (Hanabiratake) and its association with beneficial usage.</title>
        <authorList>
            <person name="Kiyama R."/>
            <person name="Furutani Y."/>
            <person name="Kawaguchi K."/>
            <person name="Nakanishi T."/>
        </authorList>
    </citation>
    <scope>NUCLEOTIDE SEQUENCE [LARGE SCALE GENOMIC DNA]</scope>
</reference>
<protein>
    <submittedName>
        <fullName evidence="3">Versicolorin reductase 1</fullName>
    </submittedName>
</protein>
<dbReference type="InterPro" id="IPR002347">
    <property type="entry name" value="SDR_fam"/>
</dbReference>
<dbReference type="PRINTS" id="PR00081">
    <property type="entry name" value="GDHRDH"/>
</dbReference>
<dbReference type="GO" id="GO:0006633">
    <property type="term" value="P:fatty acid biosynthetic process"/>
    <property type="evidence" value="ECO:0007669"/>
    <property type="project" value="TreeGrafter"/>
</dbReference>
<dbReference type="Gene3D" id="3.40.50.720">
    <property type="entry name" value="NAD(P)-binding Rossmann-like Domain"/>
    <property type="match status" value="1"/>
</dbReference>
<dbReference type="PRINTS" id="PR00080">
    <property type="entry name" value="SDRFAMILY"/>
</dbReference>
<name>A0A401H410_9APHY</name>
<dbReference type="Proteomes" id="UP000287166">
    <property type="component" value="Unassembled WGS sequence"/>
</dbReference>
<dbReference type="Pfam" id="PF00106">
    <property type="entry name" value="adh_short"/>
    <property type="match status" value="1"/>
</dbReference>
<dbReference type="STRING" id="139825.A0A401H410"/>
<evidence type="ECO:0000313" key="4">
    <source>
        <dbReference type="Proteomes" id="UP000287166"/>
    </source>
</evidence>
<proteinExistence type="inferred from homology"/>
<comment type="caution">
    <text evidence="3">The sequence shown here is derived from an EMBL/GenBank/DDBJ whole genome shotgun (WGS) entry which is preliminary data.</text>
</comment>
<evidence type="ECO:0000256" key="1">
    <source>
        <dbReference type="ARBA" id="ARBA00006484"/>
    </source>
</evidence>
<dbReference type="FunCoup" id="A0A401H410">
    <property type="interactions" value="22"/>
</dbReference>
<accession>A0A401H410</accession>
<comment type="similarity">
    <text evidence="1 2">Belongs to the short-chain dehydrogenases/reductases (SDR) family.</text>
</comment>
<dbReference type="GeneID" id="38786069"/>
<organism evidence="3 4">
    <name type="scientific">Sparassis crispa</name>
    <dbReference type="NCBI Taxonomy" id="139825"/>
    <lineage>
        <taxon>Eukaryota</taxon>
        <taxon>Fungi</taxon>
        <taxon>Dikarya</taxon>
        <taxon>Basidiomycota</taxon>
        <taxon>Agaricomycotina</taxon>
        <taxon>Agaricomycetes</taxon>
        <taxon>Polyporales</taxon>
        <taxon>Sparassidaceae</taxon>
        <taxon>Sparassis</taxon>
    </lineage>
</organism>
<dbReference type="GO" id="GO:0016616">
    <property type="term" value="F:oxidoreductase activity, acting on the CH-OH group of donors, NAD or NADP as acceptor"/>
    <property type="evidence" value="ECO:0007669"/>
    <property type="project" value="TreeGrafter"/>
</dbReference>
<dbReference type="AlphaFoldDB" id="A0A401H410"/>
<dbReference type="PANTHER" id="PTHR42760:SF121">
    <property type="entry name" value="3-OXOACYL-(ACYL-CARRIER-PROTEIN) REDUCTASE"/>
    <property type="match status" value="1"/>
</dbReference>
<dbReference type="InParanoid" id="A0A401H410"/>
<dbReference type="RefSeq" id="XP_027620065.1">
    <property type="nucleotide sequence ID" value="XM_027764264.1"/>
</dbReference>
<evidence type="ECO:0000313" key="3">
    <source>
        <dbReference type="EMBL" id="GBE89152.1"/>
    </source>
</evidence>
<dbReference type="FunFam" id="3.40.50.720:FF:000084">
    <property type="entry name" value="Short-chain dehydrogenase reductase"/>
    <property type="match status" value="1"/>
</dbReference>